<dbReference type="STRING" id="457427.SSOG_09124"/>
<dbReference type="RefSeq" id="WP_009721207.1">
    <property type="nucleotide sequence ID" value="NZ_GG657755.1"/>
</dbReference>
<feature type="domain" description="WYL" evidence="1">
    <location>
        <begin position="33"/>
        <end position="97"/>
    </location>
</feature>
<reference evidence="2 3" key="1">
    <citation type="submission" date="2009-02" db="EMBL/GenBank/DDBJ databases">
        <title>Annotation of Streptomyces hygroscopicus strain ATCC 53653.</title>
        <authorList>
            <consortium name="The Broad Institute Genome Sequencing Platform"/>
            <consortium name="Broad Institute Microbial Sequencing Center"/>
            <person name="Fischbach M."/>
            <person name="Godfrey P."/>
            <person name="Ward D."/>
            <person name="Young S."/>
            <person name="Zeng Q."/>
            <person name="Koehrsen M."/>
            <person name="Alvarado L."/>
            <person name="Berlin A.M."/>
            <person name="Bochicchio J."/>
            <person name="Borenstein D."/>
            <person name="Chapman S.B."/>
            <person name="Chen Z."/>
            <person name="Engels R."/>
            <person name="Freedman E."/>
            <person name="Gellesch M."/>
            <person name="Goldberg J."/>
            <person name="Griggs A."/>
            <person name="Gujja S."/>
            <person name="Heilman E.R."/>
            <person name="Heiman D.I."/>
            <person name="Hepburn T.A."/>
            <person name="Howarth C."/>
            <person name="Jen D."/>
            <person name="Larson L."/>
            <person name="Lewis B."/>
            <person name="Mehta T."/>
            <person name="Park D."/>
            <person name="Pearson M."/>
            <person name="Richards J."/>
            <person name="Roberts A."/>
            <person name="Saif S."/>
            <person name="Shea T.D."/>
            <person name="Shenoy N."/>
            <person name="Sisk P."/>
            <person name="Stolte C."/>
            <person name="Sykes S.N."/>
            <person name="Thomson T."/>
            <person name="Walk T."/>
            <person name="White J."/>
            <person name="Yandava C."/>
            <person name="Straight P."/>
            <person name="Clardy J."/>
            <person name="Hung D."/>
            <person name="Kolter R."/>
            <person name="Mekalanos J."/>
            <person name="Walker S."/>
            <person name="Walsh C.T."/>
            <person name="Wieland-Brown L.C."/>
            <person name="Haas B."/>
            <person name="Nusbaum C."/>
            <person name="Birren B."/>
        </authorList>
    </citation>
    <scope>NUCLEOTIDE SEQUENCE [LARGE SCALE GENOMIC DNA]</scope>
    <source>
        <strain evidence="2 3">ATCC 53653</strain>
    </source>
</reference>
<sequence>MRHHTRHAIHTTLQATEAIAHAALSHLHLIRYTLTRAAQTGRTVRIQYVAEDAAATVRDIDPQDVRRSKAGDWYVRAYDYLRDAARSFRLDRIAALETA</sequence>
<dbReference type="Proteomes" id="UP000003963">
    <property type="component" value="Unassembled WGS sequence"/>
</dbReference>
<proteinExistence type="predicted"/>
<dbReference type="EMBL" id="GG657755">
    <property type="protein sequence ID" value="EFL29410.1"/>
    <property type="molecule type" value="Genomic_DNA"/>
</dbReference>
<name>D9WWY2_9ACTN</name>
<dbReference type="HOGENOM" id="CLU_2318904_0_0_11"/>
<dbReference type="Pfam" id="PF13280">
    <property type="entry name" value="WYL"/>
    <property type="match status" value="1"/>
</dbReference>
<organism evidence="2 3">
    <name type="scientific">Streptomyces himastatinicus ATCC 53653</name>
    <dbReference type="NCBI Taxonomy" id="457427"/>
    <lineage>
        <taxon>Bacteria</taxon>
        <taxon>Bacillati</taxon>
        <taxon>Actinomycetota</taxon>
        <taxon>Actinomycetes</taxon>
        <taxon>Kitasatosporales</taxon>
        <taxon>Streptomycetaceae</taxon>
        <taxon>Streptomyces</taxon>
        <taxon>Streptomyces violaceusniger group</taxon>
    </lineage>
</organism>
<evidence type="ECO:0000313" key="3">
    <source>
        <dbReference type="Proteomes" id="UP000003963"/>
    </source>
</evidence>
<accession>D9WWY2</accession>
<evidence type="ECO:0000313" key="2">
    <source>
        <dbReference type="EMBL" id="EFL29410.1"/>
    </source>
</evidence>
<evidence type="ECO:0000259" key="1">
    <source>
        <dbReference type="Pfam" id="PF13280"/>
    </source>
</evidence>
<dbReference type="PROSITE" id="PS52050">
    <property type="entry name" value="WYL"/>
    <property type="match status" value="1"/>
</dbReference>
<dbReference type="InterPro" id="IPR026881">
    <property type="entry name" value="WYL_dom"/>
</dbReference>
<gene>
    <name evidence="2" type="ORF">SSOG_09124</name>
</gene>
<keyword evidence="3" id="KW-1185">Reference proteome</keyword>
<protein>
    <recommendedName>
        <fullName evidence="1">WYL domain-containing protein</fullName>
    </recommendedName>
</protein>
<dbReference type="AlphaFoldDB" id="D9WWY2"/>